<evidence type="ECO:0000313" key="1">
    <source>
        <dbReference type="EMBL" id="PZX47931.1"/>
    </source>
</evidence>
<reference evidence="1 2" key="1">
    <citation type="submission" date="2018-06" db="EMBL/GenBank/DDBJ databases">
        <title>Genomic Encyclopedia of Archaeal and Bacterial Type Strains, Phase II (KMG-II): from individual species to whole genera.</title>
        <authorList>
            <person name="Goeker M."/>
        </authorList>
    </citation>
    <scope>NUCLEOTIDE SEQUENCE [LARGE SCALE GENOMIC DNA]</scope>
    <source>
        <strain evidence="1 2">DSM 13087</strain>
    </source>
</reference>
<dbReference type="AlphaFoldDB" id="A0A2W7QII0"/>
<name>A0A2W7QII0_9RHOB</name>
<keyword evidence="2" id="KW-1185">Reference proteome</keyword>
<proteinExistence type="predicted"/>
<gene>
    <name evidence="1" type="ORF">LY56_00078</name>
</gene>
<protein>
    <submittedName>
        <fullName evidence="1">Uncharacterized protein</fullName>
    </submittedName>
</protein>
<dbReference type="Proteomes" id="UP000249364">
    <property type="component" value="Unassembled WGS sequence"/>
</dbReference>
<sequence length="89" mass="10658">MPSFAVFQRVRNFRIWPFAKMRRAVQIRLSSIPFIGGRTEQAFRAAFCMLPQGRKNDLILYYQRKHSCSRKEAMQRAIEDRARENGYRM</sequence>
<comment type="caution">
    <text evidence="1">The sequence shown here is derived from an EMBL/GenBank/DDBJ whole genome shotgun (WGS) entry which is preliminary data.</text>
</comment>
<evidence type="ECO:0000313" key="2">
    <source>
        <dbReference type="Proteomes" id="UP000249364"/>
    </source>
</evidence>
<organism evidence="1 2">
    <name type="scientific">Roseinatronobacter thiooxidans</name>
    <dbReference type="NCBI Taxonomy" id="121821"/>
    <lineage>
        <taxon>Bacteria</taxon>
        <taxon>Pseudomonadati</taxon>
        <taxon>Pseudomonadota</taxon>
        <taxon>Alphaproteobacteria</taxon>
        <taxon>Rhodobacterales</taxon>
        <taxon>Paracoccaceae</taxon>
        <taxon>Roseinatronobacter</taxon>
    </lineage>
</organism>
<dbReference type="EMBL" id="QKZQ01000001">
    <property type="protein sequence ID" value="PZX47931.1"/>
    <property type="molecule type" value="Genomic_DNA"/>
</dbReference>
<accession>A0A2W7QII0</accession>